<reference evidence="1" key="1">
    <citation type="submission" date="2021-01" db="EMBL/GenBank/DDBJ databases">
        <title>Draft genome of Pantoea agglomerans Eh 335.</title>
        <authorList>
            <person name="Emsley S.A."/>
            <person name="Oline D.K."/>
            <person name="Saw J.H."/>
            <person name="Ushijima B."/>
            <person name="Videau P."/>
            <person name="Koyack M.J."/>
        </authorList>
    </citation>
    <scope>NUCLEOTIDE SEQUENCE</scope>
    <source>
        <strain evidence="1">Eh 335</strain>
    </source>
</reference>
<evidence type="ECO:0000313" key="1">
    <source>
        <dbReference type="EMBL" id="MBK4724139.1"/>
    </source>
</evidence>
<name>A0ACC5RHJ7_ENTAG</name>
<accession>A0ACC5RHJ7</accession>
<evidence type="ECO:0000313" key="2">
    <source>
        <dbReference type="Proteomes" id="UP000633731"/>
    </source>
</evidence>
<keyword evidence="2" id="KW-1185">Reference proteome</keyword>
<organism evidence="1 2">
    <name type="scientific">Enterobacter agglomerans</name>
    <name type="common">Erwinia herbicola</name>
    <name type="synonym">Pantoea agglomerans</name>
    <dbReference type="NCBI Taxonomy" id="549"/>
    <lineage>
        <taxon>Bacteria</taxon>
        <taxon>Pseudomonadati</taxon>
        <taxon>Pseudomonadota</taxon>
        <taxon>Gammaproteobacteria</taxon>
        <taxon>Enterobacterales</taxon>
        <taxon>Erwiniaceae</taxon>
        <taxon>Pantoea</taxon>
        <taxon>Pantoea agglomerans group</taxon>
    </lineage>
</organism>
<gene>
    <name evidence="1" type="ORF">JJL49_02685</name>
</gene>
<sequence length="423" mass="48023">MRIAIIGSGIAGLSCAWKLAPRAEVHLYEAGSTLGGHTATVDVELDGQHWAIDTGFIVFNDRTYPRFQGFLAELGLEGRPTEMSFSVRNCRTGLEYNGHTLGSLFAQRSNLLKPSFYRFLAEIVRFNRCGKQWLTQQQEQEQGSLDEFLTAQGFSEFFARHYILPMGAAIWSVSLSEMRRMPLTQFLNFFHHHGLLDLTQRPQWYVVPGGSREYIRRMMQLIGQQMQVYLDTPVTRITRGPDGVTLESPRGVERYDQVIFACHSDQALQLLGDASPQESEMLAGVPYRANEVVLHTDTRLLPQNRAAWASWNYRLDDEANDSEQQGASVTYNMNILQGIQSPHTFCVSLNPTQPIDPARVLRRFEYHHPQFGPHALYTQEQRLLLNGNNRTWFCGAWSYNGFHEDGIRSALDVTTAMDQAGLL</sequence>
<proteinExistence type="predicted"/>
<dbReference type="Proteomes" id="UP000633731">
    <property type="component" value="Unassembled WGS sequence"/>
</dbReference>
<protein>
    <submittedName>
        <fullName evidence="1">FAD-dependent oxidoreductase</fullName>
    </submittedName>
</protein>
<comment type="caution">
    <text evidence="1">The sequence shown here is derived from an EMBL/GenBank/DDBJ whole genome shotgun (WGS) entry which is preliminary data.</text>
</comment>
<dbReference type="EMBL" id="JAEOXF010000001">
    <property type="protein sequence ID" value="MBK4724139.1"/>
    <property type="molecule type" value="Genomic_DNA"/>
</dbReference>